<evidence type="ECO:0000256" key="1">
    <source>
        <dbReference type="SAM" id="MobiDB-lite"/>
    </source>
</evidence>
<evidence type="ECO:0000313" key="4">
    <source>
        <dbReference type="Proteomes" id="UP001175000"/>
    </source>
</evidence>
<protein>
    <recommendedName>
        <fullName evidence="2">C2H2-type domain-containing protein</fullName>
    </recommendedName>
</protein>
<feature type="domain" description="C2H2-type" evidence="2">
    <location>
        <begin position="141"/>
        <end position="165"/>
    </location>
</feature>
<dbReference type="InterPro" id="IPR013087">
    <property type="entry name" value="Znf_C2H2_type"/>
</dbReference>
<dbReference type="EMBL" id="JAULSU010000005">
    <property type="protein sequence ID" value="KAK0616870.1"/>
    <property type="molecule type" value="Genomic_DNA"/>
</dbReference>
<dbReference type="Proteomes" id="UP001175000">
    <property type="component" value="Unassembled WGS sequence"/>
</dbReference>
<organism evidence="3 4">
    <name type="scientific">Immersiella caudata</name>
    <dbReference type="NCBI Taxonomy" id="314043"/>
    <lineage>
        <taxon>Eukaryota</taxon>
        <taxon>Fungi</taxon>
        <taxon>Dikarya</taxon>
        <taxon>Ascomycota</taxon>
        <taxon>Pezizomycotina</taxon>
        <taxon>Sordariomycetes</taxon>
        <taxon>Sordariomycetidae</taxon>
        <taxon>Sordariales</taxon>
        <taxon>Lasiosphaeriaceae</taxon>
        <taxon>Immersiella</taxon>
    </lineage>
</organism>
<feature type="domain" description="C2H2-type" evidence="2">
    <location>
        <begin position="169"/>
        <end position="194"/>
    </location>
</feature>
<comment type="caution">
    <text evidence="3">The sequence shown here is derived from an EMBL/GenBank/DDBJ whole genome shotgun (WGS) entry which is preliminary data.</text>
</comment>
<gene>
    <name evidence="3" type="ORF">B0T14DRAFT_254054</name>
</gene>
<keyword evidence="4" id="KW-1185">Reference proteome</keyword>
<dbReference type="Gene3D" id="3.30.160.60">
    <property type="entry name" value="Classic Zinc Finger"/>
    <property type="match status" value="1"/>
</dbReference>
<feature type="compositionally biased region" description="Low complexity" evidence="1">
    <location>
        <begin position="122"/>
        <end position="133"/>
    </location>
</feature>
<reference evidence="3" key="1">
    <citation type="submission" date="2023-06" db="EMBL/GenBank/DDBJ databases">
        <title>Genome-scale phylogeny and comparative genomics of the fungal order Sordariales.</title>
        <authorList>
            <consortium name="Lawrence Berkeley National Laboratory"/>
            <person name="Hensen N."/>
            <person name="Bonometti L."/>
            <person name="Westerberg I."/>
            <person name="Brannstrom I.O."/>
            <person name="Guillou S."/>
            <person name="Cros-Aarteil S."/>
            <person name="Calhoun S."/>
            <person name="Haridas S."/>
            <person name="Kuo A."/>
            <person name="Mondo S."/>
            <person name="Pangilinan J."/>
            <person name="Riley R."/>
            <person name="Labutti K."/>
            <person name="Andreopoulos B."/>
            <person name="Lipzen A."/>
            <person name="Chen C."/>
            <person name="Yanf M."/>
            <person name="Daum C."/>
            <person name="Ng V."/>
            <person name="Clum A."/>
            <person name="Steindorff A."/>
            <person name="Ohm R."/>
            <person name="Martin F."/>
            <person name="Silar P."/>
            <person name="Natvig D."/>
            <person name="Lalanne C."/>
            <person name="Gautier V."/>
            <person name="Ament-Velasquez S.L."/>
            <person name="Kruys A."/>
            <person name="Hutchinson M.I."/>
            <person name="Powell A.J."/>
            <person name="Barry K."/>
            <person name="Miller A.N."/>
            <person name="Grigoriev I.V."/>
            <person name="Debuchy R."/>
            <person name="Gladieux P."/>
            <person name="Thoren M.H."/>
            <person name="Johannesson H."/>
        </authorList>
    </citation>
    <scope>NUCLEOTIDE SEQUENCE</scope>
    <source>
        <strain evidence="3">CBS 606.72</strain>
    </source>
</reference>
<sequence length="231" mass="25153">MPTDYDPSLSQSLIDQVVHFAYQEHMVALEPDPRDISIDQYAPLSTLDLDLNETPPVPDAPVELGNMVELPSAGTHAPNINFGLNASMAATSAWAESSPSTSANLSIGSRTPSTSAESPGIKASKSGASSRSGQLGHQGPFQCPHPGCDETRPNRTKLSQHKRCHIKLLSCRHLGGSCDKIFSTGPELRRHQRHERGDVLMCRIPGCKRPNIRGGRKDNMKRHLKNAHKNL</sequence>
<evidence type="ECO:0000313" key="3">
    <source>
        <dbReference type="EMBL" id="KAK0616870.1"/>
    </source>
</evidence>
<dbReference type="AlphaFoldDB" id="A0AA39WK38"/>
<dbReference type="SMART" id="SM00355">
    <property type="entry name" value="ZnF_C2H2"/>
    <property type="match status" value="3"/>
</dbReference>
<feature type="compositionally biased region" description="Polar residues" evidence="1">
    <location>
        <begin position="99"/>
        <end position="117"/>
    </location>
</feature>
<accession>A0AA39WK38</accession>
<name>A0AA39WK38_9PEZI</name>
<evidence type="ECO:0000259" key="2">
    <source>
        <dbReference type="SMART" id="SM00355"/>
    </source>
</evidence>
<feature type="region of interest" description="Disordered" evidence="1">
    <location>
        <begin position="99"/>
        <end position="155"/>
    </location>
</feature>
<feature type="domain" description="C2H2-type" evidence="2">
    <location>
        <begin position="200"/>
        <end position="228"/>
    </location>
</feature>
<proteinExistence type="predicted"/>